<feature type="chain" id="PRO_5003609611" description="Porin" evidence="1">
    <location>
        <begin position="20"/>
        <end position="452"/>
    </location>
</feature>
<dbReference type="Proteomes" id="UP000005566">
    <property type="component" value="Unassembled WGS sequence"/>
</dbReference>
<protein>
    <recommendedName>
        <fullName evidence="4">Porin</fullName>
    </recommendedName>
</protein>
<dbReference type="AlphaFoldDB" id="H7FQU3"/>
<evidence type="ECO:0000313" key="2">
    <source>
        <dbReference type="EMBL" id="EIA09080.1"/>
    </source>
</evidence>
<keyword evidence="1" id="KW-0732">Signal</keyword>
<dbReference type="PATRIC" id="fig|1086011.3.peg.1436"/>
<name>H7FQU3_FLAFP</name>
<comment type="caution">
    <text evidence="2">The sequence shown here is derived from an EMBL/GenBank/DDBJ whole genome shotgun (WGS) entry which is preliminary data.</text>
</comment>
<evidence type="ECO:0000256" key="1">
    <source>
        <dbReference type="SAM" id="SignalP"/>
    </source>
</evidence>
<keyword evidence="3" id="KW-1185">Reference proteome</keyword>
<feature type="signal peptide" evidence="1">
    <location>
        <begin position="1"/>
        <end position="19"/>
    </location>
</feature>
<dbReference type="STRING" id="1086011.HJ01_01466"/>
<dbReference type="RefSeq" id="WP_007137643.1">
    <property type="nucleotide sequence ID" value="NZ_AHKF01000016.1"/>
</dbReference>
<organism evidence="2 3">
    <name type="scientific">Flavobacterium frigoris (strain PS1)</name>
    <dbReference type="NCBI Taxonomy" id="1086011"/>
    <lineage>
        <taxon>Bacteria</taxon>
        <taxon>Pseudomonadati</taxon>
        <taxon>Bacteroidota</taxon>
        <taxon>Flavobacteriia</taxon>
        <taxon>Flavobacteriales</taxon>
        <taxon>Flavobacteriaceae</taxon>
        <taxon>Flavobacterium</taxon>
    </lineage>
</organism>
<dbReference type="OrthoDB" id="638836at2"/>
<gene>
    <name evidence="2" type="ORF">HJ01_01466</name>
</gene>
<proteinExistence type="predicted"/>
<accession>H7FQU3</accession>
<dbReference type="eggNOG" id="ENOG502Z848">
    <property type="taxonomic scope" value="Bacteria"/>
</dbReference>
<evidence type="ECO:0008006" key="4">
    <source>
        <dbReference type="Google" id="ProtNLM"/>
    </source>
</evidence>
<sequence length="452" mass="50264">MKIIYLIAAALLSMTAVTAQNSFGQIQNLISRDQTGINQFDVKKDSVAFKGLSVDLGAAFALQFQGVKSFNDQKNLPATISGYRLTNLGNNFNLPTANMIVGAQLYDGVRVNLELYLAARHHHETWVKGGYLQIDKLDFIQKDFLADFMKYATVKIGQMENNYGDAHFRRSDNGNTLANPFIGNNIMDAFTTEMGAEFYYNRNGFVSMIGVTNSKLNQDVKEIVPSSPTQNTTISPTILAKIGFDKQIDSELRIRLTGSLYHVANMSGNLYSSDRGGSRFYGVMTHAAYTGASGEIADNFDPESNKDTGRFNPGYGNWATSYMINPFVKYKGLEFFGTAEFSSGGDAKGNDDRRTVNQYVGDLLYRFGKNENLYIGAKYNVVRGKLKNADVNNITINRLETGLGYFLTKNILTKVVYVDQNYKDFNQFTAGNPNDLYGGNFNGLFFEAVITF</sequence>
<reference evidence="2 3" key="1">
    <citation type="journal article" date="2014" name="Acta Crystallogr. D">
        <title>Structure-based characterization and antifreeze properties of a hyperactive ice-binding protein from the Antarctic bacterium Flavobacterium frigoris PS1.</title>
        <authorList>
            <person name="Do H."/>
            <person name="Kim S.J."/>
            <person name="Kim H.J."/>
            <person name="Lee J.H."/>
        </authorList>
    </citation>
    <scope>NUCLEOTIDE SEQUENCE [LARGE SCALE GENOMIC DNA]</scope>
    <source>
        <strain evidence="2 3">PS1</strain>
    </source>
</reference>
<dbReference type="EMBL" id="AHKF01000016">
    <property type="protein sequence ID" value="EIA09080.1"/>
    <property type="molecule type" value="Genomic_DNA"/>
</dbReference>
<evidence type="ECO:0000313" key="3">
    <source>
        <dbReference type="Proteomes" id="UP000005566"/>
    </source>
</evidence>